<dbReference type="Gene3D" id="3.40.50.300">
    <property type="entry name" value="P-loop containing nucleotide triphosphate hydrolases"/>
    <property type="match status" value="1"/>
</dbReference>
<organism evidence="3 4">
    <name type="scientific">Urocitellus parryii</name>
    <name type="common">Arctic ground squirrel</name>
    <name type="synonym">Spermophilus parryii</name>
    <dbReference type="NCBI Taxonomy" id="9999"/>
    <lineage>
        <taxon>Eukaryota</taxon>
        <taxon>Metazoa</taxon>
        <taxon>Chordata</taxon>
        <taxon>Craniata</taxon>
        <taxon>Vertebrata</taxon>
        <taxon>Euteleostomi</taxon>
        <taxon>Mammalia</taxon>
        <taxon>Eutheria</taxon>
        <taxon>Euarchontoglires</taxon>
        <taxon>Glires</taxon>
        <taxon>Rodentia</taxon>
        <taxon>Sciuromorpha</taxon>
        <taxon>Sciuridae</taxon>
        <taxon>Xerinae</taxon>
        <taxon>Marmotini</taxon>
        <taxon>Urocitellus</taxon>
    </lineage>
</organism>
<protein>
    <recommendedName>
        <fullName evidence="2">UvrD-like helicase C-terminal domain-containing protein</fullName>
    </recommendedName>
</protein>
<keyword evidence="4" id="KW-1185">Reference proteome</keyword>
<proteinExistence type="predicted"/>
<feature type="compositionally biased region" description="Polar residues" evidence="1">
    <location>
        <begin position="209"/>
        <end position="219"/>
    </location>
</feature>
<dbReference type="AlphaFoldDB" id="A0A8D2IIT1"/>
<sequence length="239" mass="26733">MRRYLTINNMAGLEVTVDFKKLMKYCNIRHAWARTIHTFQGSEENTVVYVVGKAGRQHWQHVYTAVTRGRCRVYVIAEESQLQNAIRKNSVPRKTRLKHFLQNKLSTSQASVADLPSQLKNSGDGGRPSTPPSTSPLPTVSSSTITPDVARSKSSVAEDGTFAWDGEWQLSSFDEVGADEDLSQLRGSKRTCGTNDSESPKKVLMVEESSPQVSSRLQNLRLNHLIPKQLFKPTDNQET</sequence>
<dbReference type="Ensembl" id="ENSUPAT00010033540.1">
    <property type="protein sequence ID" value="ENSUPAP00010029482.1"/>
    <property type="gene ID" value="ENSUPAG00010023212.1"/>
</dbReference>
<feature type="domain" description="UvrD-like helicase C-terminal" evidence="2">
    <location>
        <begin position="30"/>
        <end position="76"/>
    </location>
</feature>
<accession>A0A8D2IIT1</accession>
<feature type="region of interest" description="Disordered" evidence="1">
    <location>
        <begin position="111"/>
        <end position="156"/>
    </location>
</feature>
<evidence type="ECO:0000313" key="4">
    <source>
        <dbReference type="Proteomes" id="UP000694417"/>
    </source>
</evidence>
<feature type="compositionally biased region" description="Low complexity" evidence="1">
    <location>
        <begin position="136"/>
        <end position="147"/>
    </location>
</feature>
<dbReference type="Pfam" id="PF13538">
    <property type="entry name" value="UvrD_C_2"/>
    <property type="match status" value="1"/>
</dbReference>
<evidence type="ECO:0000313" key="3">
    <source>
        <dbReference type="Ensembl" id="ENSUPAP00010029482.1"/>
    </source>
</evidence>
<evidence type="ECO:0000256" key="1">
    <source>
        <dbReference type="SAM" id="MobiDB-lite"/>
    </source>
</evidence>
<dbReference type="SUPFAM" id="SSF52540">
    <property type="entry name" value="P-loop containing nucleoside triphosphate hydrolases"/>
    <property type="match status" value="1"/>
</dbReference>
<evidence type="ECO:0000259" key="2">
    <source>
        <dbReference type="Pfam" id="PF13538"/>
    </source>
</evidence>
<dbReference type="CDD" id="cd18809">
    <property type="entry name" value="SF1_C_RecD"/>
    <property type="match status" value="1"/>
</dbReference>
<name>A0A8D2IIT1_UROPR</name>
<reference evidence="3" key="2">
    <citation type="submission" date="2025-09" db="UniProtKB">
        <authorList>
            <consortium name="Ensembl"/>
        </authorList>
    </citation>
    <scope>IDENTIFICATION</scope>
</reference>
<feature type="region of interest" description="Disordered" evidence="1">
    <location>
        <begin position="186"/>
        <end position="219"/>
    </location>
</feature>
<dbReference type="InterPro" id="IPR027785">
    <property type="entry name" value="UvrD-like_helicase_C"/>
</dbReference>
<dbReference type="InterPro" id="IPR027417">
    <property type="entry name" value="P-loop_NTPase"/>
</dbReference>
<dbReference type="Proteomes" id="UP000694417">
    <property type="component" value="Unplaced"/>
</dbReference>
<dbReference type="Gene3D" id="2.30.30.940">
    <property type="match status" value="1"/>
</dbReference>
<reference evidence="3" key="1">
    <citation type="submission" date="2025-08" db="UniProtKB">
        <authorList>
            <consortium name="Ensembl"/>
        </authorList>
    </citation>
    <scope>IDENTIFICATION</scope>
</reference>
<dbReference type="GeneTree" id="ENSGT00950000185293"/>